<organism evidence="2 3">
    <name type="scientific">Qipengyuania profundimaris</name>
    <dbReference type="NCBI Taxonomy" id="3067652"/>
    <lineage>
        <taxon>Bacteria</taxon>
        <taxon>Pseudomonadati</taxon>
        <taxon>Pseudomonadota</taxon>
        <taxon>Alphaproteobacteria</taxon>
        <taxon>Sphingomonadales</taxon>
        <taxon>Erythrobacteraceae</taxon>
        <taxon>Qipengyuania</taxon>
    </lineage>
</organism>
<gene>
    <name evidence="2" type="ORF">Q9K02_14070</name>
</gene>
<dbReference type="EMBL" id="JAVAIM010000001">
    <property type="protein sequence ID" value="MDP4576264.1"/>
    <property type="molecule type" value="Genomic_DNA"/>
</dbReference>
<name>A0ABT9HSX8_9SPHN</name>
<comment type="caution">
    <text evidence="2">The sequence shown here is derived from an EMBL/GenBank/DDBJ whole genome shotgun (WGS) entry which is preliminary data.</text>
</comment>
<evidence type="ECO:0000313" key="2">
    <source>
        <dbReference type="EMBL" id="MDP4576264.1"/>
    </source>
</evidence>
<reference evidence="2 3" key="1">
    <citation type="submission" date="2023-08" db="EMBL/GenBank/DDBJ databases">
        <title>genomic of G39.</title>
        <authorList>
            <person name="Wang Y."/>
        </authorList>
    </citation>
    <scope>NUCLEOTIDE SEQUENCE [LARGE SCALE GENOMIC DNA]</scope>
    <source>
        <strain evidence="2 3">G39</strain>
    </source>
</reference>
<keyword evidence="3" id="KW-1185">Reference proteome</keyword>
<accession>A0ABT9HSX8</accession>
<dbReference type="Proteomes" id="UP001240639">
    <property type="component" value="Unassembled WGS sequence"/>
</dbReference>
<proteinExistence type="predicted"/>
<evidence type="ECO:0000256" key="1">
    <source>
        <dbReference type="SAM" id="MobiDB-lite"/>
    </source>
</evidence>
<evidence type="ECO:0000313" key="3">
    <source>
        <dbReference type="Proteomes" id="UP001240639"/>
    </source>
</evidence>
<protein>
    <submittedName>
        <fullName evidence="2">Uncharacterized protein</fullName>
    </submittedName>
</protein>
<feature type="region of interest" description="Disordered" evidence="1">
    <location>
        <begin position="14"/>
        <end position="44"/>
    </location>
</feature>
<sequence length="44" mass="4933">MGLIRVGERLTLVRQAERGQEPNAFDDRDDAASKRDHPGALQSR</sequence>
<dbReference type="RefSeq" id="WP_267900630.1">
    <property type="nucleotide sequence ID" value="NZ_JAVAIM010000001.1"/>
</dbReference>